<proteinExistence type="predicted"/>
<feature type="region of interest" description="Disordered" evidence="1">
    <location>
        <begin position="71"/>
        <end position="92"/>
    </location>
</feature>
<evidence type="ECO:0000256" key="1">
    <source>
        <dbReference type="SAM" id="MobiDB-lite"/>
    </source>
</evidence>
<dbReference type="OrthoDB" id="2441967at2759"/>
<evidence type="ECO:0000313" key="3">
    <source>
        <dbReference type="Proteomes" id="UP000268093"/>
    </source>
</evidence>
<organism evidence="2 3">
    <name type="scientific">Jimgerdemannia flammicorona</name>
    <dbReference type="NCBI Taxonomy" id="994334"/>
    <lineage>
        <taxon>Eukaryota</taxon>
        <taxon>Fungi</taxon>
        <taxon>Fungi incertae sedis</taxon>
        <taxon>Mucoromycota</taxon>
        <taxon>Mucoromycotina</taxon>
        <taxon>Endogonomycetes</taxon>
        <taxon>Endogonales</taxon>
        <taxon>Endogonaceae</taxon>
        <taxon>Jimgerdemannia</taxon>
    </lineage>
</organism>
<comment type="caution">
    <text evidence="2">The sequence shown here is derived from an EMBL/GenBank/DDBJ whole genome shotgun (WGS) entry which is preliminary data.</text>
</comment>
<dbReference type="EMBL" id="RBNI01031778">
    <property type="protein sequence ID" value="RUO95359.1"/>
    <property type="molecule type" value="Genomic_DNA"/>
</dbReference>
<protein>
    <recommendedName>
        <fullName evidence="4">Tc1-like transposase DDE domain-containing protein</fullName>
    </recommendedName>
</protein>
<gene>
    <name evidence="2" type="ORF">BC936DRAFT_144281</name>
</gene>
<name>A0A432ZYA0_9FUNG</name>
<dbReference type="AlphaFoldDB" id="A0A432ZYA0"/>
<keyword evidence="3" id="KW-1185">Reference proteome</keyword>
<reference evidence="2 3" key="1">
    <citation type="journal article" date="2018" name="New Phytol.">
        <title>Phylogenomics of Endogonaceae and evolution of mycorrhizas within Mucoromycota.</title>
        <authorList>
            <person name="Chang Y."/>
            <person name="Desiro A."/>
            <person name="Na H."/>
            <person name="Sandor L."/>
            <person name="Lipzen A."/>
            <person name="Clum A."/>
            <person name="Barry K."/>
            <person name="Grigoriev I.V."/>
            <person name="Martin F.M."/>
            <person name="Stajich J.E."/>
            <person name="Smith M.E."/>
            <person name="Bonito G."/>
            <person name="Spatafora J.W."/>
        </authorList>
    </citation>
    <scope>NUCLEOTIDE SEQUENCE [LARGE SCALE GENOMIC DNA]</scope>
    <source>
        <strain evidence="2 3">GMNB39</strain>
    </source>
</reference>
<sequence length="103" mass="12005">MIAHIKTLNYSICIILYKIAKYYRHIVIKTPLYYCKLQPIEQVWDIVKNQIIIHPNPQEIEVYEGENEIEFNSDTEESDAEASNSESTEVVMKSVEIAKHGDF</sequence>
<accession>A0A432ZYA0</accession>
<evidence type="ECO:0008006" key="4">
    <source>
        <dbReference type="Google" id="ProtNLM"/>
    </source>
</evidence>
<evidence type="ECO:0000313" key="2">
    <source>
        <dbReference type="EMBL" id="RUO95359.1"/>
    </source>
</evidence>
<feature type="compositionally biased region" description="Acidic residues" evidence="1">
    <location>
        <begin position="71"/>
        <end position="80"/>
    </location>
</feature>
<dbReference type="Proteomes" id="UP000268093">
    <property type="component" value="Unassembled WGS sequence"/>
</dbReference>